<reference evidence="4 5" key="1">
    <citation type="submission" date="2018-05" db="EMBL/GenBank/DDBJ databases">
        <title>Draft genome of Methanospirillum stamsii Pt1.</title>
        <authorList>
            <person name="Dueholm M.S."/>
            <person name="Nielsen P.H."/>
            <person name="Bakmann L.F."/>
            <person name="Otzen D.E."/>
        </authorList>
    </citation>
    <scope>NUCLEOTIDE SEQUENCE [LARGE SCALE GENOMIC DNA]</scope>
    <source>
        <strain evidence="4 5">Pt1</strain>
    </source>
</reference>
<evidence type="ECO:0000256" key="2">
    <source>
        <dbReference type="ARBA" id="ARBA00022803"/>
    </source>
</evidence>
<name>A0A2V2MYS2_9EURY</name>
<dbReference type="AlphaFoldDB" id="A0A2V2MYS2"/>
<dbReference type="Pfam" id="PF13181">
    <property type="entry name" value="TPR_8"/>
    <property type="match status" value="1"/>
</dbReference>
<dbReference type="Proteomes" id="UP000245934">
    <property type="component" value="Unassembled WGS sequence"/>
</dbReference>
<feature type="repeat" description="TPR" evidence="3">
    <location>
        <begin position="249"/>
        <end position="282"/>
    </location>
</feature>
<dbReference type="PROSITE" id="PS50293">
    <property type="entry name" value="TPR_REGION"/>
    <property type="match status" value="1"/>
</dbReference>
<feature type="repeat" description="TPR" evidence="3">
    <location>
        <begin position="283"/>
        <end position="316"/>
    </location>
</feature>
<dbReference type="Gene3D" id="1.25.40.10">
    <property type="entry name" value="Tetratricopeptide repeat domain"/>
    <property type="match status" value="4"/>
</dbReference>
<evidence type="ECO:0000313" key="5">
    <source>
        <dbReference type="Proteomes" id="UP000245934"/>
    </source>
</evidence>
<dbReference type="PROSITE" id="PS50005">
    <property type="entry name" value="TPR"/>
    <property type="match status" value="7"/>
</dbReference>
<keyword evidence="5" id="KW-1185">Reference proteome</keyword>
<dbReference type="EMBL" id="QGMZ01000022">
    <property type="protein sequence ID" value="PWR73092.1"/>
    <property type="molecule type" value="Genomic_DNA"/>
</dbReference>
<dbReference type="InterPro" id="IPR011042">
    <property type="entry name" value="6-blade_b-propeller_TolB-like"/>
</dbReference>
<keyword evidence="1" id="KW-0677">Repeat</keyword>
<sequence>MIGMEKYLKILSSLKHNKNSTKITRFCIVLLIFFLLFVSAYADVVSDLNKKASNLNKEGNYKEALKVYDEALKIDNISTSSLFGKAETYNKMKQFDNAISTYEKIISIEPKNFWAWSGKGNSLKNLERYDEAISAFENMTIINSSHVSGYQSKGGVLQKLKKYDEAIEEYDKAIKADPKNIWSYSSKAGVYNEMKRYLDAISMFDKMIEINQSYYPAYTSKGDALRSLKLDKNALDVYDEAIKINPDYISTWLSKAAALSTLKRYSEALAAYDEAAKINESHPSPWSGKASVYNQIKDYEKAAEAYDKALVNDPNQTWLWTAKGNTLVNLEQYSKAVQSFDKAISLNQSDANPWVAKGKALNQAGNYTEALDALNKAIILNPNSTDAIKNRDNLLKLFDSCKSICVPEKCPDHPVNVTEEVIPSEKPGLLDSIFTFIFGVKTDQNIQLKEARINNELVMHAIKDIIRSDNSLIITDKTAGKVLVTDLNGKVNFELLPNSTGSDPITEFTDITIDNNGTIFILDAISNKIHIFDPTGTFVRSWELDKNEEGKVKQPQSISVIPGPISIIIIADAGKATLPVYDTEGKYLEDIEIESISESGQLSQLDLQKRSVLLTQYQNIIPDQNPNPSQAERNFEIKNANDIYQINFILERGDYLGAQKNTVVDRNINDENPEDWLPVIQGMIQDPVFEKSVEQTFEKLDSIRREKSLNDSEFFDLITGFIQQLPLDKENDVRYPIEVLHDKKAGSFDKAIFLYSLLYKAGYDVIFLSYPGTNHYAVGIKTDHGADPSVITFYNKDDTIYFYINPETASFVGRISPSAESSDPFMIHLLPEDKEHAKILPESKIRLNIIETLHQVNQKKEFLEQKIKTLVKTVQRNPQRDLDKIKTVTQFAESQPWNTEGVYLRLKNSKVGDISLNYGIK</sequence>
<dbReference type="Pfam" id="PF17170">
    <property type="entry name" value="DUF5128"/>
    <property type="match status" value="1"/>
</dbReference>
<feature type="repeat" description="TPR" evidence="3">
    <location>
        <begin position="147"/>
        <end position="180"/>
    </location>
</feature>
<keyword evidence="2 3" id="KW-0802">TPR repeat</keyword>
<protein>
    <submittedName>
        <fullName evidence="4">Uncharacterized protein</fullName>
    </submittedName>
</protein>
<dbReference type="SUPFAM" id="SSF48452">
    <property type="entry name" value="TPR-like"/>
    <property type="match status" value="1"/>
</dbReference>
<dbReference type="InterPro" id="IPR011990">
    <property type="entry name" value="TPR-like_helical_dom_sf"/>
</dbReference>
<dbReference type="SUPFAM" id="SSF101898">
    <property type="entry name" value="NHL repeat"/>
    <property type="match status" value="1"/>
</dbReference>
<dbReference type="Pfam" id="PF12895">
    <property type="entry name" value="ANAPC3"/>
    <property type="match status" value="1"/>
</dbReference>
<dbReference type="InterPro" id="IPR019734">
    <property type="entry name" value="TPR_rpt"/>
</dbReference>
<accession>A0A2V2MYS2</accession>
<dbReference type="PANTHER" id="PTHR44943:SF4">
    <property type="entry name" value="TPR REPEAT-CONTAINING PROTEIN MJ0798"/>
    <property type="match status" value="1"/>
</dbReference>
<dbReference type="Pfam" id="PF13414">
    <property type="entry name" value="TPR_11"/>
    <property type="match status" value="1"/>
</dbReference>
<dbReference type="InterPro" id="IPR051685">
    <property type="entry name" value="Ycf3/AcsC/BcsC/TPR_MFPF"/>
</dbReference>
<feature type="repeat" description="TPR" evidence="3">
    <location>
        <begin position="317"/>
        <end position="350"/>
    </location>
</feature>
<feature type="repeat" description="TPR" evidence="3">
    <location>
        <begin position="215"/>
        <end position="248"/>
    </location>
</feature>
<dbReference type="SMART" id="SM00028">
    <property type="entry name" value="TPR"/>
    <property type="match status" value="10"/>
</dbReference>
<evidence type="ECO:0000256" key="1">
    <source>
        <dbReference type="ARBA" id="ARBA00022737"/>
    </source>
</evidence>
<dbReference type="Gene3D" id="2.120.10.30">
    <property type="entry name" value="TolB, C-terminal domain"/>
    <property type="match status" value="1"/>
</dbReference>
<feature type="repeat" description="TPR" evidence="3">
    <location>
        <begin position="351"/>
        <end position="384"/>
    </location>
</feature>
<dbReference type="Pfam" id="PF13432">
    <property type="entry name" value="TPR_16"/>
    <property type="match status" value="2"/>
</dbReference>
<gene>
    <name evidence="4" type="ORF">DLD82_11400</name>
</gene>
<proteinExistence type="predicted"/>
<evidence type="ECO:0000256" key="3">
    <source>
        <dbReference type="PROSITE-ProRule" id="PRU00339"/>
    </source>
</evidence>
<comment type="caution">
    <text evidence="4">The sequence shown here is derived from an EMBL/GenBank/DDBJ whole genome shotgun (WGS) entry which is preliminary data.</text>
</comment>
<dbReference type="PANTHER" id="PTHR44943">
    <property type="entry name" value="CELLULOSE SYNTHASE OPERON PROTEIN C"/>
    <property type="match status" value="1"/>
</dbReference>
<organism evidence="4 5">
    <name type="scientific">Methanospirillum stamsii</name>
    <dbReference type="NCBI Taxonomy" id="1277351"/>
    <lineage>
        <taxon>Archaea</taxon>
        <taxon>Methanobacteriati</taxon>
        <taxon>Methanobacteriota</taxon>
        <taxon>Stenosarchaea group</taxon>
        <taxon>Methanomicrobia</taxon>
        <taxon>Methanomicrobiales</taxon>
        <taxon>Methanospirillaceae</taxon>
        <taxon>Methanospirillum</taxon>
    </lineage>
</organism>
<evidence type="ECO:0000313" key="4">
    <source>
        <dbReference type="EMBL" id="PWR73092.1"/>
    </source>
</evidence>
<feature type="repeat" description="TPR" evidence="3">
    <location>
        <begin position="79"/>
        <end position="112"/>
    </location>
</feature>